<dbReference type="PANTHER" id="PTHR33607">
    <property type="entry name" value="ENDONUCLEASE-1"/>
    <property type="match status" value="1"/>
</dbReference>
<dbReference type="AlphaFoldDB" id="A0A445AUR3"/>
<gene>
    <name evidence="7" type="ORF">Ahy_B01g054998</name>
</gene>
<feature type="region of interest" description="Disordered" evidence="6">
    <location>
        <begin position="771"/>
        <end position="801"/>
    </location>
</feature>
<dbReference type="SUPFAM" id="SSF54060">
    <property type="entry name" value="His-Me finger endonucleases"/>
    <property type="match status" value="1"/>
</dbReference>
<dbReference type="PANTHER" id="PTHR33607:SF2">
    <property type="entry name" value="ENDONUCLEASE-1"/>
    <property type="match status" value="1"/>
</dbReference>
<feature type="compositionally biased region" description="Low complexity" evidence="6">
    <location>
        <begin position="911"/>
        <end position="921"/>
    </location>
</feature>
<dbReference type="STRING" id="3818.A0A445AUR3"/>
<proteinExistence type="inferred from homology"/>
<feature type="compositionally biased region" description="Acidic residues" evidence="6">
    <location>
        <begin position="868"/>
        <end position="879"/>
    </location>
</feature>
<keyword evidence="3" id="KW-0540">Nuclease</keyword>
<dbReference type="Pfam" id="PF05997">
    <property type="entry name" value="Nop52"/>
    <property type="match status" value="1"/>
</dbReference>
<dbReference type="EMBL" id="SDMP01000011">
    <property type="protein sequence ID" value="RYR30169.1"/>
    <property type="molecule type" value="Genomic_DNA"/>
</dbReference>
<evidence type="ECO:0000256" key="2">
    <source>
        <dbReference type="ARBA" id="ARBA00006374"/>
    </source>
</evidence>
<dbReference type="GO" id="GO:0004518">
    <property type="term" value="F:nuclease activity"/>
    <property type="evidence" value="ECO:0007669"/>
    <property type="project" value="UniProtKB-KW"/>
</dbReference>
<evidence type="ECO:0000256" key="6">
    <source>
        <dbReference type="SAM" id="MobiDB-lite"/>
    </source>
</evidence>
<comment type="caution">
    <text evidence="7">The sequence shown here is derived from an EMBL/GenBank/DDBJ whole genome shotgun (WGS) entry which is preliminary data.</text>
</comment>
<dbReference type="Pfam" id="PF04231">
    <property type="entry name" value="Endonuclease_1"/>
    <property type="match status" value="1"/>
</dbReference>
<comment type="subcellular location">
    <subcellularLocation>
        <location evidence="1">Nucleus</location>
    </subcellularLocation>
</comment>
<comment type="similarity">
    <text evidence="2">Belongs to the RRP1 family.</text>
</comment>
<dbReference type="GO" id="GO:0005634">
    <property type="term" value="C:nucleus"/>
    <property type="evidence" value="ECO:0007669"/>
    <property type="project" value="UniProtKB-SubCell"/>
</dbReference>
<keyword evidence="5" id="KW-0539">Nucleus</keyword>
<evidence type="ECO:0000256" key="1">
    <source>
        <dbReference type="ARBA" id="ARBA00004123"/>
    </source>
</evidence>
<feature type="region of interest" description="Disordered" evidence="6">
    <location>
        <begin position="905"/>
        <end position="937"/>
    </location>
</feature>
<organism evidence="7 8">
    <name type="scientific">Arachis hypogaea</name>
    <name type="common">Peanut</name>
    <dbReference type="NCBI Taxonomy" id="3818"/>
    <lineage>
        <taxon>Eukaryota</taxon>
        <taxon>Viridiplantae</taxon>
        <taxon>Streptophyta</taxon>
        <taxon>Embryophyta</taxon>
        <taxon>Tracheophyta</taxon>
        <taxon>Spermatophyta</taxon>
        <taxon>Magnoliopsida</taxon>
        <taxon>eudicotyledons</taxon>
        <taxon>Gunneridae</taxon>
        <taxon>Pentapetalae</taxon>
        <taxon>rosids</taxon>
        <taxon>fabids</taxon>
        <taxon>Fabales</taxon>
        <taxon>Fabaceae</taxon>
        <taxon>Papilionoideae</taxon>
        <taxon>50 kb inversion clade</taxon>
        <taxon>dalbergioids sensu lato</taxon>
        <taxon>Dalbergieae</taxon>
        <taxon>Pterocarpus clade</taxon>
        <taxon>Arachis</taxon>
    </lineage>
</organism>
<keyword evidence="8" id="KW-1185">Reference proteome</keyword>
<protein>
    <submittedName>
        <fullName evidence="7">Uncharacterized protein</fullName>
    </submittedName>
</protein>
<feature type="region of interest" description="Disordered" evidence="6">
    <location>
        <begin position="833"/>
        <end position="879"/>
    </location>
</feature>
<dbReference type="InterPro" id="IPR010301">
    <property type="entry name" value="RRP1"/>
</dbReference>
<evidence type="ECO:0000256" key="3">
    <source>
        <dbReference type="ARBA" id="ARBA00022722"/>
    </source>
</evidence>
<accession>A0A445AUR3</accession>
<dbReference type="InterPro" id="IPR007346">
    <property type="entry name" value="Endonuclease-I"/>
</dbReference>
<evidence type="ECO:0000313" key="7">
    <source>
        <dbReference type="EMBL" id="RYR30169.1"/>
    </source>
</evidence>
<sequence>MRNSINGTRPLPLPSFSTRLFPTTATPYLHSPPTANPILHHCSATSTLRNTAIPTSTTHHRVQLWWLTCFGDIWWRWFSRLISFYLLSLNLVAAPSAYPASSTSYACEHIDAYYSPVMHLRGESLKKKLNSIVAPHHSLSYQEVWDALKILDAADIDNPEASSGIVEIYSLRVVSKRLSGKPQGWNREHLWPRSYGLMAGPALTDLHNIRPSDVNVNSSRGNKYYGECMTSSNKCLSPANKEAALDTETDKQRWAPPARVRGDIARALMYMAVAYGFQQPGGNPGLRLSDTPNIENREMGLLSTLLKWNEVDPPSREEKLRNERICKMYQHNRNPFVDHPEYANLIWKWKPVVSRPIPFSDNDNNAISSKTSYLGFCKAKFKSLKTPKSLLASVIWARQPRLSTRLGFSASPSAPPIPMENDSEQQMGRSLVKQLACCNKTTRDRALRVLLKTWLPSLSDHLSDDDAKKLWKGLFYCFWHSDKPLPQAELANRLSSLLLSLSSTPFSLQYLSTFFLTMRREWPSIDALRLDKFYLLIRRFISTLFSLLKKNSWDLELVRRYADVLDKGTFSAEDKFQGSNGVNYHFATVFLEELRPFLPVRVEVLDILFAPFYSVMGRVPDRVLLGKIKSGLFDVLLKNGRRLLEARKAGEEVASGDDVAVLGTVGLVMGFSGKLYGIGSDPGCCQGNRKVLFGLHEQFLKLEKDAAASGFEFSIPDSVDQDDDEEVPILVPVCNGMEVDALEAKAEGEDLANGKVLKKCKKDNKVGGVKKAKTKKKGGKAEDDSENVADENGGDLNGKQVDDEGTLLLNEAVMSNLQKQFEKVAAEEGLDDDGVASACDSPHSTSAGAMSKKRKRTKNLKGKKSQDSEIDGGDADDDAAVAMNGEKSAKKVRFSMKSNLVWKPHTPLPPQSLRLPPSAAPRGSALKKGVPPGPIREMLPPTKKPKAKKARRVIKGRSKGSAEKVSADSSVVMKSTSLPMAWCVKVKRIWICSALVLPLGEIIRLICDNFLLLRQFIL</sequence>
<name>A0A445AUR3_ARAHY</name>
<evidence type="ECO:0000313" key="8">
    <source>
        <dbReference type="Proteomes" id="UP000289738"/>
    </source>
</evidence>
<evidence type="ECO:0000256" key="4">
    <source>
        <dbReference type="ARBA" id="ARBA00022801"/>
    </source>
</evidence>
<feature type="compositionally biased region" description="Acidic residues" evidence="6">
    <location>
        <begin position="783"/>
        <end position="793"/>
    </location>
</feature>
<dbReference type="Proteomes" id="UP000289738">
    <property type="component" value="Chromosome B01"/>
</dbReference>
<dbReference type="InterPro" id="IPR044925">
    <property type="entry name" value="His-Me_finger_sf"/>
</dbReference>
<keyword evidence="4" id="KW-0378">Hydrolase</keyword>
<dbReference type="GO" id="GO:0016787">
    <property type="term" value="F:hydrolase activity"/>
    <property type="evidence" value="ECO:0007669"/>
    <property type="project" value="UniProtKB-KW"/>
</dbReference>
<dbReference type="GO" id="GO:0030688">
    <property type="term" value="C:preribosome, small subunit precursor"/>
    <property type="evidence" value="ECO:0007669"/>
    <property type="project" value="InterPro"/>
</dbReference>
<feature type="compositionally biased region" description="Basic residues" evidence="6">
    <location>
        <begin position="851"/>
        <end position="863"/>
    </location>
</feature>
<reference evidence="7 8" key="1">
    <citation type="submission" date="2019-01" db="EMBL/GenBank/DDBJ databases">
        <title>Sequencing of cultivated peanut Arachis hypogaea provides insights into genome evolution and oil improvement.</title>
        <authorList>
            <person name="Chen X."/>
        </authorList>
    </citation>
    <scope>NUCLEOTIDE SEQUENCE [LARGE SCALE GENOMIC DNA]</scope>
    <source>
        <strain evidence="8">cv. Fuhuasheng</strain>
        <tissue evidence="7">Leaves</tissue>
    </source>
</reference>
<evidence type="ECO:0000256" key="5">
    <source>
        <dbReference type="ARBA" id="ARBA00023242"/>
    </source>
</evidence>
<dbReference type="GO" id="GO:0006364">
    <property type="term" value="P:rRNA processing"/>
    <property type="evidence" value="ECO:0007669"/>
    <property type="project" value="InterPro"/>
</dbReference>